<comment type="caution">
    <text evidence="1">The sequence shown here is derived from an EMBL/GenBank/DDBJ whole genome shotgun (WGS) entry which is preliminary data.</text>
</comment>
<evidence type="ECO:0000313" key="2">
    <source>
        <dbReference type="Proteomes" id="UP001497744"/>
    </source>
</evidence>
<protein>
    <submittedName>
        <fullName evidence="1">Secreted antigen 1</fullName>
    </submittedName>
</protein>
<organism evidence="1 2">
    <name type="scientific">Babesia caballi</name>
    <dbReference type="NCBI Taxonomy" id="5871"/>
    <lineage>
        <taxon>Eukaryota</taxon>
        <taxon>Sar</taxon>
        <taxon>Alveolata</taxon>
        <taxon>Apicomplexa</taxon>
        <taxon>Aconoidasida</taxon>
        <taxon>Piroplasmida</taxon>
        <taxon>Babesiidae</taxon>
        <taxon>Babesia</taxon>
    </lineage>
</organism>
<proteinExistence type="predicted"/>
<dbReference type="GeneID" id="94192522"/>
<name>A0AAV4LMH5_BABCB</name>
<dbReference type="EMBL" id="BPLF01000001">
    <property type="protein sequence ID" value="GIX61039.1"/>
    <property type="molecule type" value="Genomic_DNA"/>
</dbReference>
<gene>
    <name evidence="1" type="ORF">BcabD6B2_04740</name>
</gene>
<dbReference type="RefSeq" id="XP_067713110.1">
    <property type="nucleotide sequence ID" value="XM_067857009.1"/>
</dbReference>
<evidence type="ECO:0000313" key="1">
    <source>
        <dbReference type="EMBL" id="GIX61039.1"/>
    </source>
</evidence>
<keyword evidence="2" id="KW-1185">Reference proteome</keyword>
<accession>A0AAV4LMH5</accession>
<sequence length="112" mass="12689">MTAVTNIVRSPKTLRTALDFLAKLYQLAAGDTIGKALEDKVKEALKKLGGNWINLEESFTTEITQNFYEVLQKSDKLRNVIVKNKRSYGRYHELDVKEVANQCTDILLQISA</sequence>
<dbReference type="Proteomes" id="UP001497744">
    <property type="component" value="Unassembled WGS sequence"/>
</dbReference>
<dbReference type="AlphaFoldDB" id="A0AAV4LMH5"/>
<reference evidence="1 2" key="1">
    <citation type="submission" date="2021-06" db="EMBL/GenBank/DDBJ databases">
        <title>Genome sequence of Babesia caballi.</title>
        <authorList>
            <person name="Yamagishi J."/>
            <person name="Kidaka T."/>
            <person name="Ochi A."/>
        </authorList>
    </citation>
    <scope>NUCLEOTIDE SEQUENCE [LARGE SCALE GENOMIC DNA]</scope>
    <source>
        <strain evidence="1">USDA-D6B2</strain>
    </source>
</reference>